<evidence type="ECO:0000256" key="7">
    <source>
        <dbReference type="ARBA" id="ARBA00023069"/>
    </source>
</evidence>
<dbReference type="InterPro" id="IPR051889">
    <property type="entry name" value="CEP41"/>
</dbReference>
<dbReference type="GO" id="GO:0036064">
    <property type="term" value="C:ciliary basal body"/>
    <property type="evidence" value="ECO:0007669"/>
    <property type="project" value="TreeGrafter"/>
</dbReference>
<evidence type="ECO:0000259" key="11">
    <source>
        <dbReference type="PROSITE" id="PS50206"/>
    </source>
</evidence>
<comment type="subcellular location">
    <subcellularLocation>
        <location evidence="1">Cytoplasm</location>
        <location evidence="1">Cytoskeleton</location>
        <location evidence="1">Cilium basal body</location>
    </subcellularLocation>
    <subcellularLocation>
        <location evidence="2">Cytoplasm</location>
        <location evidence="2">Cytoskeleton</location>
        <location evidence="2">Microtubule organizing center</location>
        <location evidence="2">Centrosome</location>
    </subcellularLocation>
</comment>
<evidence type="ECO:0000256" key="2">
    <source>
        <dbReference type="ARBA" id="ARBA00004300"/>
    </source>
</evidence>
<dbReference type="SUPFAM" id="SSF52821">
    <property type="entry name" value="Rhodanese/Cell cycle control phosphatase"/>
    <property type="match status" value="1"/>
</dbReference>
<name>A0A7I4YH36_HAECO</name>
<evidence type="ECO:0000256" key="8">
    <source>
        <dbReference type="ARBA" id="ARBA00023212"/>
    </source>
</evidence>
<dbReference type="GO" id="GO:0015031">
    <property type="term" value="P:protein transport"/>
    <property type="evidence" value="ECO:0007669"/>
    <property type="project" value="UniProtKB-KW"/>
</dbReference>
<keyword evidence="5" id="KW-0970">Cilium biogenesis/degradation</keyword>
<dbReference type="InterPro" id="IPR036873">
    <property type="entry name" value="Rhodanese-like_dom_sf"/>
</dbReference>
<dbReference type="CDD" id="cd00158">
    <property type="entry name" value="RHOD"/>
    <property type="match status" value="1"/>
</dbReference>
<evidence type="ECO:0000313" key="13">
    <source>
        <dbReference type="WBParaSite" id="HCON_00099620-00001"/>
    </source>
</evidence>
<keyword evidence="7" id="KW-0969">Cilium</keyword>
<comment type="similarity">
    <text evidence="10">Belongs to the CEP41 family.</text>
</comment>
<dbReference type="OrthoDB" id="70250at2759"/>
<keyword evidence="3" id="KW-0813">Transport</keyword>
<evidence type="ECO:0000256" key="1">
    <source>
        <dbReference type="ARBA" id="ARBA00004120"/>
    </source>
</evidence>
<keyword evidence="4" id="KW-0963">Cytoplasm</keyword>
<dbReference type="GO" id="GO:0060271">
    <property type="term" value="P:cilium assembly"/>
    <property type="evidence" value="ECO:0007669"/>
    <property type="project" value="TreeGrafter"/>
</dbReference>
<keyword evidence="6" id="KW-0653">Protein transport</keyword>
<evidence type="ECO:0000256" key="4">
    <source>
        <dbReference type="ARBA" id="ARBA00022490"/>
    </source>
</evidence>
<dbReference type="PROSITE" id="PS50206">
    <property type="entry name" value="RHODANESE_3"/>
    <property type="match status" value="1"/>
</dbReference>
<evidence type="ECO:0000256" key="9">
    <source>
        <dbReference type="ARBA" id="ARBA00023273"/>
    </source>
</evidence>
<proteinExistence type="inferred from homology"/>
<accession>A0A7I4YH36</accession>
<keyword evidence="9" id="KW-0966">Cell projection</keyword>
<keyword evidence="12" id="KW-1185">Reference proteome</keyword>
<dbReference type="PANTHER" id="PTHR44390:SF1">
    <property type="entry name" value="CENTROSOMAL PROTEIN OF 41 KDA"/>
    <property type="match status" value="1"/>
</dbReference>
<evidence type="ECO:0000313" key="12">
    <source>
        <dbReference type="Proteomes" id="UP000025227"/>
    </source>
</evidence>
<dbReference type="AlphaFoldDB" id="A0A7I4YH36"/>
<protein>
    <submittedName>
        <fullName evidence="13">Rhodanese domain-containing protein</fullName>
    </submittedName>
</protein>
<evidence type="ECO:0000256" key="5">
    <source>
        <dbReference type="ARBA" id="ARBA00022794"/>
    </source>
</evidence>
<evidence type="ECO:0000256" key="3">
    <source>
        <dbReference type="ARBA" id="ARBA00022448"/>
    </source>
</evidence>
<dbReference type="PANTHER" id="PTHR44390">
    <property type="entry name" value="CENTROSOMAL PROTEIN OF 41 KDA"/>
    <property type="match status" value="1"/>
</dbReference>
<dbReference type="InterPro" id="IPR001763">
    <property type="entry name" value="Rhodanese-like_dom"/>
</dbReference>
<dbReference type="OMA" id="HIANAYH"/>
<evidence type="ECO:0000256" key="6">
    <source>
        <dbReference type="ARBA" id="ARBA00022927"/>
    </source>
</evidence>
<evidence type="ECO:0000256" key="10">
    <source>
        <dbReference type="ARBA" id="ARBA00038465"/>
    </source>
</evidence>
<keyword evidence="8" id="KW-0206">Cytoskeleton</keyword>
<dbReference type="Gene3D" id="3.40.250.10">
    <property type="entry name" value="Rhodanese-like domain"/>
    <property type="match status" value="1"/>
</dbReference>
<feature type="domain" description="Rhodanese" evidence="11">
    <location>
        <begin position="30"/>
        <end position="121"/>
    </location>
</feature>
<reference evidence="13" key="1">
    <citation type="submission" date="2020-12" db="UniProtKB">
        <authorList>
            <consortium name="WormBaseParasite"/>
        </authorList>
    </citation>
    <scope>IDENTIFICATION</scope>
    <source>
        <strain evidence="13">MHco3</strain>
    </source>
</reference>
<dbReference type="Pfam" id="PF00581">
    <property type="entry name" value="Rhodanese"/>
    <property type="match status" value="1"/>
</dbReference>
<dbReference type="GO" id="GO:0005813">
    <property type="term" value="C:centrosome"/>
    <property type="evidence" value="ECO:0007669"/>
    <property type="project" value="UniProtKB-SubCell"/>
</dbReference>
<dbReference type="WBParaSite" id="HCON_00099620-00001">
    <property type="protein sequence ID" value="HCON_00099620-00001"/>
    <property type="gene ID" value="HCON_00099620"/>
</dbReference>
<sequence>MLLAGETYSSIDIHKFVRYLILRANGKPTPLEDFIIVDVNDQTEYTKEHIITAEHYNRFMLSRNHFETPLLSSARLAKRTLVIYGQSAAMVTTVLHERGYKAVHLSGSIPLYKTFYPKGLTTKSGSDFDIAVLTEALQRKIDSDRGSRLWRSTSSSRLRSVDSKSRLSVNKAKAPWKY</sequence>
<organism evidence="12 13">
    <name type="scientific">Haemonchus contortus</name>
    <name type="common">Barber pole worm</name>
    <dbReference type="NCBI Taxonomy" id="6289"/>
    <lineage>
        <taxon>Eukaryota</taxon>
        <taxon>Metazoa</taxon>
        <taxon>Ecdysozoa</taxon>
        <taxon>Nematoda</taxon>
        <taxon>Chromadorea</taxon>
        <taxon>Rhabditida</taxon>
        <taxon>Rhabditina</taxon>
        <taxon>Rhabditomorpha</taxon>
        <taxon>Strongyloidea</taxon>
        <taxon>Trichostrongylidae</taxon>
        <taxon>Haemonchus</taxon>
    </lineage>
</organism>
<dbReference type="SMART" id="SM00450">
    <property type="entry name" value="RHOD"/>
    <property type="match status" value="1"/>
</dbReference>
<dbReference type="Proteomes" id="UP000025227">
    <property type="component" value="Unplaced"/>
</dbReference>